<proteinExistence type="inferred from homology"/>
<comment type="cofactor">
    <cofactor evidence="3">
        <name>Mg(2+)</name>
        <dbReference type="ChEBI" id="CHEBI:18420"/>
    </cofactor>
    <text evidence="3">Binds 2 magnesium ions per subunit.</text>
</comment>
<feature type="binding site" evidence="3">
    <location>
        <position position="70"/>
    </location>
    <ligand>
        <name>Mg(2+)</name>
        <dbReference type="ChEBI" id="CHEBI:18420"/>
        <label>1</label>
    </ligand>
</feature>
<comment type="similarity">
    <text evidence="1">Belongs to the ADP-ribosylglycohydrolase family.</text>
</comment>
<dbReference type="Proteomes" id="UP000036406">
    <property type="component" value="Chromosome"/>
</dbReference>
<keyword evidence="2 4" id="KW-0378">Hydrolase</keyword>
<name>A0A0H4HZB8_9GAMM</name>
<sequence length="362" mass="39335">MHPTPPNDLSFEQRAAGAFVGALVGDALGLGPHWYYNLEEQVRDYGEWIDDYTDPQPERYHAGSKAGDSSQQGILMLLMAHSLIDCDGYDEADFCRRLDEELFPNLDGTPVSGPGGYTSQSIRDAWNARVRDGRSWGDVAGRADNTEALERVLPLAIRYARQPRRMAKAVVSNTALTQSGDIVQSMTVAFCAVLAQLLQGRRLDADISSTLMRQVKAGDLPFHTIVRDDLQPPQPGDIEASLDGVFASPDALLSPGYMACAAHDPGVTIEPASKVSIVYGMPCAIYHQLPAAYYLAARFEQDFESAVLHAINGGGQNMTRAMLTGALVGASVGIDKIPERFINRLNRRDEILELAQRISGGG</sequence>
<dbReference type="Pfam" id="PF03747">
    <property type="entry name" value="ADP_ribosyl_GH"/>
    <property type="match status" value="1"/>
</dbReference>
<dbReference type="Gene3D" id="1.10.4080.10">
    <property type="entry name" value="ADP-ribosylation/Crystallin J1"/>
    <property type="match status" value="1"/>
</dbReference>
<dbReference type="RefSeq" id="WP_048384749.1">
    <property type="nucleotide sequence ID" value="NZ_CP011494.1"/>
</dbReference>
<keyword evidence="3" id="KW-0479">Metal-binding</keyword>
<dbReference type="PANTHER" id="PTHR16222:SF24">
    <property type="entry name" value="ADP-RIBOSYLHYDROLASE ARH3"/>
    <property type="match status" value="1"/>
</dbReference>
<evidence type="ECO:0000313" key="4">
    <source>
        <dbReference type="EMBL" id="AKO52051.1"/>
    </source>
</evidence>
<dbReference type="STRING" id="330734.ABA45_06090"/>
<reference evidence="4 5" key="1">
    <citation type="submission" date="2015-05" db="EMBL/GenBank/DDBJ databases">
        <title>Complete genome of Marinobacter psychrophilus strain 20041T isolated from sea-ice of the Canadian Basin.</title>
        <authorList>
            <person name="Song L."/>
            <person name="Ren L."/>
            <person name="Yu Y."/>
            <person name="Wang X."/>
        </authorList>
    </citation>
    <scope>NUCLEOTIDE SEQUENCE [LARGE SCALE GENOMIC DNA]</scope>
    <source>
        <strain evidence="4 5">20041</strain>
    </source>
</reference>
<dbReference type="EMBL" id="CP011494">
    <property type="protein sequence ID" value="AKO52051.1"/>
    <property type="molecule type" value="Genomic_DNA"/>
</dbReference>
<evidence type="ECO:0000256" key="3">
    <source>
        <dbReference type="PIRSR" id="PIRSR605502-1"/>
    </source>
</evidence>
<dbReference type="GO" id="GO:0046872">
    <property type="term" value="F:metal ion binding"/>
    <property type="evidence" value="ECO:0007669"/>
    <property type="project" value="UniProtKB-KW"/>
</dbReference>
<dbReference type="PANTHER" id="PTHR16222">
    <property type="entry name" value="ADP-RIBOSYLGLYCOHYDROLASE"/>
    <property type="match status" value="1"/>
</dbReference>
<keyword evidence="5" id="KW-1185">Reference proteome</keyword>
<gene>
    <name evidence="4" type="ORF">ABA45_06090</name>
</gene>
<dbReference type="InterPro" id="IPR005502">
    <property type="entry name" value="Ribosyl_crysJ1"/>
</dbReference>
<evidence type="ECO:0000256" key="1">
    <source>
        <dbReference type="ARBA" id="ARBA00010702"/>
    </source>
</evidence>
<dbReference type="AlphaFoldDB" id="A0A0H4HZB8"/>
<dbReference type="GO" id="GO:0016787">
    <property type="term" value="F:hydrolase activity"/>
    <property type="evidence" value="ECO:0007669"/>
    <property type="project" value="UniProtKB-KW"/>
</dbReference>
<dbReference type="PATRIC" id="fig|330734.3.peg.1290"/>
<evidence type="ECO:0000313" key="5">
    <source>
        <dbReference type="Proteomes" id="UP000036406"/>
    </source>
</evidence>
<evidence type="ECO:0000256" key="2">
    <source>
        <dbReference type="ARBA" id="ARBA00022801"/>
    </source>
</evidence>
<keyword evidence="3" id="KW-0460">Magnesium</keyword>
<accession>A0A0H4HZB8</accession>
<dbReference type="SUPFAM" id="SSF101478">
    <property type="entry name" value="ADP-ribosylglycohydrolase"/>
    <property type="match status" value="1"/>
</dbReference>
<dbReference type="InterPro" id="IPR036705">
    <property type="entry name" value="Ribosyl_crysJ1_sf"/>
</dbReference>
<feature type="binding site" evidence="3">
    <location>
        <position position="319"/>
    </location>
    <ligand>
        <name>Mg(2+)</name>
        <dbReference type="ChEBI" id="CHEBI:18420"/>
        <label>1</label>
    </ligand>
</feature>
<organism evidence="4 5">
    <name type="scientific">Marinobacter psychrophilus</name>
    <dbReference type="NCBI Taxonomy" id="330734"/>
    <lineage>
        <taxon>Bacteria</taxon>
        <taxon>Pseudomonadati</taxon>
        <taxon>Pseudomonadota</taxon>
        <taxon>Gammaproteobacteria</taxon>
        <taxon>Pseudomonadales</taxon>
        <taxon>Marinobacteraceae</taxon>
        <taxon>Marinobacter</taxon>
    </lineage>
</organism>
<dbReference type="InterPro" id="IPR050792">
    <property type="entry name" value="ADP-ribosylglycohydrolase"/>
</dbReference>
<dbReference type="KEGG" id="mpq:ABA45_06090"/>
<protein>
    <submittedName>
        <fullName evidence="4">ADP-ribosylglycohydrolase</fullName>
    </submittedName>
</protein>